<evidence type="ECO:0000313" key="2">
    <source>
        <dbReference type="Proteomes" id="UP000266177"/>
    </source>
</evidence>
<dbReference type="RefSeq" id="WP_119792373.1">
    <property type="nucleotide sequence ID" value="NZ_QYZD01000004.1"/>
</dbReference>
<comment type="caution">
    <text evidence="1">The sequence shown here is derived from an EMBL/GenBank/DDBJ whole genome shotgun (WGS) entry which is preliminary data.</text>
</comment>
<evidence type="ECO:0000313" key="1">
    <source>
        <dbReference type="EMBL" id="RJG25323.1"/>
    </source>
</evidence>
<dbReference type="OrthoDB" id="9940979at2"/>
<name>A0A3A3GKD6_PANTH</name>
<dbReference type="EMBL" id="QYZD01000004">
    <property type="protein sequence ID" value="RJG25323.1"/>
    <property type="molecule type" value="Genomic_DNA"/>
</dbReference>
<proteinExistence type="predicted"/>
<dbReference type="Proteomes" id="UP000266177">
    <property type="component" value="Unassembled WGS sequence"/>
</dbReference>
<protein>
    <submittedName>
        <fullName evidence="1">Uncharacterized protein</fullName>
    </submittedName>
</protein>
<organism evidence="1 2">
    <name type="scientific">Paenibacillus thiaminolyticus</name>
    <name type="common">Bacillus thiaminolyticus</name>
    <dbReference type="NCBI Taxonomy" id="49283"/>
    <lineage>
        <taxon>Bacteria</taxon>
        <taxon>Bacillati</taxon>
        <taxon>Bacillota</taxon>
        <taxon>Bacilli</taxon>
        <taxon>Bacillales</taxon>
        <taxon>Paenibacillaceae</taxon>
        <taxon>Paenibacillus</taxon>
    </lineage>
</organism>
<gene>
    <name evidence="1" type="ORF">DQX05_07760</name>
</gene>
<sequence>MINKEITMPKFEREAKKRADPKKAPENIKMSVNDKNKLCIEIDLNVIDKEQLIIGEKSVRVASTLGGIRWAFRM</sequence>
<dbReference type="AlphaFoldDB" id="A0A3A3GKD6"/>
<reference evidence="1 2" key="1">
    <citation type="submission" date="2018-09" db="EMBL/GenBank/DDBJ databases">
        <title>Paenibacillus SK2017-BO5.</title>
        <authorList>
            <person name="Piskunova J.V."/>
            <person name="Dubiley S.A."/>
            <person name="Severinov K.V."/>
        </authorList>
    </citation>
    <scope>NUCLEOTIDE SEQUENCE [LARGE SCALE GENOMIC DNA]</scope>
    <source>
        <strain evidence="1 2">BO5</strain>
    </source>
</reference>
<accession>A0A3A3GKD6</accession>